<accession>A0A564W6C0</accession>
<sequence>MAGFLLAPCGNVHLVEMYRQGKQDADMRVGKNTA</sequence>
<protein>
    <submittedName>
        <fullName evidence="1">Uncharacterized protein</fullName>
    </submittedName>
</protein>
<organism evidence="1 2">
    <name type="scientific">Blautia luti</name>
    <dbReference type="NCBI Taxonomy" id="89014"/>
    <lineage>
        <taxon>Bacteria</taxon>
        <taxon>Bacillati</taxon>
        <taxon>Bacillota</taxon>
        <taxon>Clostridia</taxon>
        <taxon>Lachnospirales</taxon>
        <taxon>Lachnospiraceae</taxon>
        <taxon>Blautia</taxon>
    </lineage>
</organism>
<evidence type="ECO:0000313" key="2">
    <source>
        <dbReference type="Proteomes" id="UP000408482"/>
    </source>
</evidence>
<keyword evidence="2" id="KW-1185">Reference proteome</keyword>
<name>A0A564W6C0_9FIRM</name>
<dbReference type="AlphaFoldDB" id="A0A564W6C0"/>
<dbReference type="EMBL" id="CABHNW010000126">
    <property type="protein sequence ID" value="VUX39542.1"/>
    <property type="molecule type" value="Genomic_DNA"/>
</dbReference>
<evidence type="ECO:0000313" key="1">
    <source>
        <dbReference type="EMBL" id="VUX39542.1"/>
    </source>
</evidence>
<dbReference type="Proteomes" id="UP000408482">
    <property type="component" value="Unassembled WGS sequence"/>
</dbReference>
<reference evidence="1 2" key="1">
    <citation type="submission" date="2019-07" db="EMBL/GenBank/DDBJ databases">
        <authorList>
            <person name="Hibberd C M."/>
            <person name="Gehrig L. J."/>
            <person name="Chang H.-W."/>
            <person name="Venkatesh S."/>
        </authorList>
    </citation>
    <scope>NUCLEOTIDE SEQUENCE [LARGE SCALE GENOMIC DNA]</scope>
    <source>
        <strain evidence="1">Blautia_luti_SSTS_Bg7063</strain>
    </source>
</reference>
<gene>
    <name evidence="1" type="ORF">RSSSTS7063_00136</name>
</gene>
<proteinExistence type="predicted"/>